<geneLocation type="plasmid" evidence="2 3">
    <name>unnamed1</name>
</geneLocation>
<feature type="transmembrane region" description="Helical" evidence="1">
    <location>
        <begin position="29"/>
        <end position="47"/>
    </location>
</feature>
<evidence type="ECO:0000313" key="3">
    <source>
        <dbReference type="Proteomes" id="UP001220209"/>
    </source>
</evidence>
<dbReference type="Proteomes" id="UP001220209">
    <property type="component" value="Plasmid unnamed1"/>
</dbReference>
<sequence length="48" mass="5069">MTLNIIRTVEVVGLIAVSAWGIRVGKWRLTVLPLTCAALLGAVMAAGY</sequence>
<keyword evidence="1" id="KW-0812">Transmembrane</keyword>
<dbReference type="RefSeq" id="WP_158077533.1">
    <property type="nucleotide sequence ID" value="NZ_AP018360.1"/>
</dbReference>
<keyword evidence="2" id="KW-0614">Plasmid</keyword>
<dbReference type="AlphaFoldDB" id="A0ABD7YFG2"/>
<evidence type="ECO:0000256" key="1">
    <source>
        <dbReference type="SAM" id="Phobius"/>
    </source>
</evidence>
<feature type="transmembrane region" description="Helical" evidence="1">
    <location>
        <begin position="6"/>
        <end position="22"/>
    </location>
</feature>
<organism evidence="2 3">
    <name type="scientific">Burkholderia contaminans</name>
    <dbReference type="NCBI Taxonomy" id="488447"/>
    <lineage>
        <taxon>Bacteria</taxon>
        <taxon>Pseudomonadati</taxon>
        <taxon>Pseudomonadota</taxon>
        <taxon>Betaproteobacteria</taxon>
        <taxon>Burkholderiales</taxon>
        <taxon>Burkholderiaceae</taxon>
        <taxon>Burkholderia</taxon>
        <taxon>Burkholderia cepacia complex</taxon>
    </lineage>
</organism>
<gene>
    <name evidence="2" type="ORF">LXE91_40830</name>
</gene>
<reference evidence="2 3" key="1">
    <citation type="submission" date="2021-12" db="EMBL/GenBank/DDBJ databases">
        <title>Genomic and phenotypic characterization of three Burkholderia contaminans isolates recovered from different sources.</title>
        <authorList>
            <person name="Lopez De Volder A."/>
            <person name="Fan Y."/>
            <person name="Nunvar J."/>
            <person name="Herrera T."/>
            <person name="Timp W."/>
            <person name="Degrossi J."/>
        </authorList>
    </citation>
    <scope>NUCLEOTIDE SEQUENCE [LARGE SCALE GENOMIC DNA]</scope>
    <source>
        <strain evidence="2 3">LMG 23361</strain>
        <plasmid evidence="2 3">unnamed1</plasmid>
    </source>
</reference>
<keyword evidence="1" id="KW-0472">Membrane</keyword>
<name>A0ABD7YFG2_9BURK</name>
<keyword evidence="1" id="KW-1133">Transmembrane helix</keyword>
<protein>
    <submittedName>
        <fullName evidence="2">Uncharacterized protein</fullName>
    </submittedName>
</protein>
<evidence type="ECO:0000313" key="2">
    <source>
        <dbReference type="EMBL" id="WFN23471.1"/>
    </source>
</evidence>
<dbReference type="EMBL" id="CP090643">
    <property type="protein sequence ID" value="WFN23471.1"/>
    <property type="molecule type" value="Genomic_DNA"/>
</dbReference>
<proteinExistence type="predicted"/>
<accession>A0ABD7YFG2</accession>